<evidence type="ECO:0000313" key="5">
    <source>
        <dbReference type="EMBL" id="KAK9834634.1"/>
    </source>
</evidence>
<comment type="caution">
    <text evidence="5">The sequence shown here is derived from an EMBL/GenBank/DDBJ whole genome shotgun (WGS) entry which is preliminary data.</text>
</comment>
<organism evidence="5 6">
    <name type="scientific">Apatococcus lobatus</name>
    <dbReference type="NCBI Taxonomy" id="904363"/>
    <lineage>
        <taxon>Eukaryota</taxon>
        <taxon>Viridiplantae</taxon>
        <taxon>Chlorophyta</taxon>
        <taxon>core chlorophytes</taxon>
        <taxon>Trebouxiophyceae</taxon>
        <taxon>Chlorellales</taxon>
        <taxon>Chlorellaceae</taxon>
        <taxon>Apatococcus</taxon>
    </lineage>
</organism>
<evidence type="ECO:0000256" key="1">
    <source>
        <dbReference type="ARBA" id="ARBA00007912"/>
    </source>
</evidence>
<dbReference type="InterPro" id="IPR000717">
    <property type="entry name" value="PCI_dom"/>
</dbReference>
<dbReference type="Proteomes" id="UP001438707">
    <property type="component" value="Unassembled WGS sequence"/>
</dbReference>
<dbReference type="GO" id="GO:0006511">
    <property type="term" value="P:ubiquitin-dependent protein catabolic process"/>
    <property type="evidence" value="ECO:0007669"/>
    <property type="project" value="TreeGrafter"/>
</dbReference>
<dbReference type="InterPro" id="IPR036390">
    <property type="entry name" value="WH_DNA-bd_sf"/>
</dbReference>
<gene>
    <name evidence="5" type="ORF">WJX74_006246</name>
</gene>
<dbReference type="Pfam" id="PF25573">
    <property type="entry name" value="TPR_PSMD3_N"/>
    <property type="match status" value="1"/>
</dbReference>
<dbReference type="GO" id="GO:0008541">
    <property type="term" value="C:proteasome regulatory particle, lid subcomplex"/>
    <property type="evidence" value="ECO:0007669"/>
    <property type="project" value="TreeGrafter"/>
</dbReference>
<accession>A0AAW1RLE2</accession>
<feature type="compositionally biased region" description="Basic and acidic residues" evidence="3">
    <location>
        <begin position="479"/>
        <end position="488"/>
    </location>
</feature>
<feature type="domain" description="PCI" evidence="4">
    <location>
        <begin position="258"/>
        <end position="436"/>
    </location>
</feature>
<dbReference type="InterPro" id="IPR013586">
    <property type="entry name" value="PSMD3_C"/>
</dbReference>
<evidence type="ECO:0000313" key="6">
    <source>
        <dbReference type="Proteomes" id="UP001438707"/>
    </source>
</evidence>
<protein>
    <recommendedName>
        <fullName evidence="4">PCI domain-containing protein</fullName>
    </recommendedName>
</protein>
<dbReference type="SMART" id="SM00753">
    <property type="entry name" value="PAM"/>
    <property type="match status" value="1"/>
</dbReference>
<evidence type="ECO:0000256" key="2">
    <source>
        <dbReference type="ARBA" id="ARBA00022942"/>
    </source>
</evidence>
<feature type="compositionally biased region" description="Polar residues" evidence="3">
    <location>
        <begin position="11"/>
        <end position="23"/>
    </location>
</feature>
<sequence length="506" mass="56858">MAKASEAKQGDQASKAQDSTANASDKDVEVAQPAKLTIAAQLRANVALLERAVQAKDTRLIVGRLLRQTAAIRQQLQPSILKGLVEGLLPESCPTRGLLLEQIGQSSESMDVEESQEDAHVGSIEVSASVLPELEAYIILLVLMLEADKSRFPEAKQLSEAALQRLGQFNRRTLDGLAARIYFYYAYAHERTGTLATIRSTLLALQRTSTLRHDEYGQEALLNLLLRNYLHFNLYDQAEKLRSKTVLPEQWRSTQQYCRYLYYLGRIRSIQLDYTDARECLQQAVRKAPTAAYGFRVTVQKWLILVRLLLGEIPERTEFEQEGLKDRLVPYLQLTQTVRVGDLNAFKQIAQRHQESFAEDKVHNLIVRLHHNVIRTGLRRINLAYSRISLADVASKLGLPSVEDTESIIGKAIRDGGVDAVLDHEQGWMRSRQVADVYATAEPQSAFHARIAFCLDLHNEAVKAMHFDDDGSKGQLESADARKDRLAQEAELAQAIQDNPDGDDEM</sequence>
<dbReference type="GO" id="GO:0042176">
    <property type="term" value="P:regulation of protein catabolic process"/>
    <property type="evidence" value="ECO:0007669"/>
    <property type="project" value="InterPro"/>
</dbReference>
<dbReference type="EMBL" id="JALJOS010000009">
    <property type="protein sequence ID" value="KAK9834634.1"/>
    <property type="molecule type" value="Genomic_DNA"/>
</dbReference>
<evidence type="ECO:0000256" key="3">
    <source>
        <dbReference type="SAM" id="MobiDB-lite"/>
    </source>
</evidence>
<keyword evidence="6" id="KW-1185">Reference proteome</keyword>
<reference evidence="5 6" key="1">
    <citation type="journal article" date="2024" name="Nat. Commun.">
        <title>Phylogenomics reveals the evolutionary origins of lichenization in chlorophyte algae.</title>
        <authorList>
            <person name="Puginier C."/>
            <person name="Libourel C."/>
            <person name="Otte J."/>
            <person name="Skaloud P."/>
            <person name="Haon M."/>
            <person name="Grisel S."/>
            <person name="Petersen M."/>
            <person name="Berrin J.G."/>
            <person name="Delaux P.M."/>
            <person name="Dal Grande F."/>
            <person name="Keller J."/>
        </authorList>
    </citation>
    <scope>NUCLEOTIDE SEQUENCE [LARGE SCALE GENOMIC DNA]</scope>
    <source>
        <strain evidence="5 6">SAG 2145</strain>
    </source>
</reference>
<dbReference type="InterPro" id="IPR057985">
    <property type="entry name" value="TPR_PSMD3_N"/>
</dbReference>
<dbReference type="Pfam" id="PF01399">
    <property type="entry name" value="PCI"/>
    <property type="match status" value="1"/>
</dbReference>
<keyword evidence="2" id="KW-0647">Proteasome</keyword>
<dbReference type="SUPFAM" id="SSF46785">
    <property type="entry name" value="Winged helix' DNA-binding domain"/>
    <property type="match status" value="1"/>
</dbReference>
<name>A0AAW1RLE2_9CHLO</name>
<dbReference type="PANTHER" id="PTHR10758:SF2">
    <property type="entry name" value="26S PROTEASOME NON-ATPASE REGULATORY SUBUNIT 3"/>
    <property type="match status" value="1"/>
</dbReference>
<dbReference type="Gene3D" id="1.25.40.570">
    <property type="match status" value="1"/>
</dbReference>
<feature type="region of interest" description="Disordered" evidence="3">
    <location>
        <begin position="1"/>
        <end position="27"/>
    </location>
</feature>
<dbReference type="InterPro" id="IPR050756">
    <property type="entry name" value="CSN3"/>
</dbReference>
<dbReference type="AlphaFoldDB" id="A0AAW1RLE2"/>
<dbReference type="Pfam" id="PF08375">
    <property type="entry name" value="Rpn3_C"/>
    <property type="match status" value="1"/>
</dbReference>
<dbReference type="GO" id="GO:0030234">
    <property type="term" value="F:enzyme regulator activity"/>
    <property type="evidence" value="ECO:0007669"/>
    <property type="project" value="InterPro"/>
</dbReference>
<evidence type="ECO:0000259" key="4">
    <source>
        <dbReference type="PROSITE" id="PS50250"/>
    </source>
</evidence>
<proteinExistence type="inferred from homology"/>
<comment type="similarity">
    <text evidence="1">Belongs to the proteasome subunit S3 family.</text>
</comment>
<dbReference type="PROSITE" id="PS50250">
    <property type="entry name" value="PCI"/>
    <property type="match status" value="1"/>
</dbReference>
<dbReference type="PANTHER" id="PTHR10758">
    <property type="entry name" value="26S PROTEASOME NON-ATPASE REGULATORY SUBUNIT 3/COP9 SIGNALOSOME COMPLEX SUBUNIT 3"/>
    <property type="match status" value="1"/>
</dbReference>
<feature type="region of interest" description="Disordered" evidence="3">
    <location>
        <begin position="468"/>
        <end position="488"/>
    </location>
</feature>
<dbReference type="SMART" id="SM00088">
    <property type="entry name" value="PINT"/>
    <property type="match status" value="1"/>
</dbReference>